<dbReference type="Proteomes" id="UP000070054">
    <property type="component" value="Unassembled WGS sequence"/>
</dbReference>
<protein>
    <submittedName>
        <fullName evidence="2">Major facilitator superfamily transporter</fullName>
    </submittedName>
</protein>
<gene>
    <name evidence="2" type="ORF">CNYM01_06217</name>
</gene>
<keyword evidence="3" id="KW-1185">Reference proteome</keyword>
<reference evidence="2 3" key="1">
    <citation type="submission" date="2014-02" db="EMBL/GenBank/DDBJ databases">
        <title>The genome sequence of Colletotrichum nymphaeae SA-01.</title>
        <authorList>
            <person name="Baroncelli R."/>
            <person name="Thon M.R."/>
        </authorList>
    </citation>
    <scope>NUCLEOTIDE SEQUENCE [LARGE SCALE GENOMIC DNA]</scope>
    <source>
        <strain evidence="2 3">SA-01</strain>
    </source>
</reference>
<organism evidence="2 3">
    <name type="scientific">Colletotrichum nymphaeae SA-01</name>
    <dbReference type="NCBI Taxonomy" id="1460502"/>
    <lineage>
        <taxon>Eukaryota</taxon>
        <taxon>Fungi</taxon>
        <taxon>Dikarya</taxon>
        <taxon>Ascomycota</taxon>
        <taxon>Pezizomycotina</taxon>
        <taxon>Sordariomycetes</taxon>
        <taxon>Hypocreomycetidae</taxon>
        <taxon>Glomerellales</taxon>
        <taxon>Glomerellaceae</taxon>
        <taxon>Colletotrichum</taxon>
        <taxon>Colletotrichum acutatum species complex</taxon>
    </lineage>
</organism>
<feature type="compositionally biased region" description="Polar residues" evidence="1">
    <location>
        <begin position="1"/>
        <end position="18"/>
    </location>
</feature>
<dbReference type="EMBL" id="JEMN01001326">
    <property type="protein sequence ID" value="KXH40001.1"/>
    <property type="molecule type" value="Genomic_DNA"/>
</dbReference>
<evidence type="ECO:0000313" key="2">
    <source>
        <dbReference type="EMBL" id="KXH40001.1"/>
    </source>
</evidence>
<evidence type="ECO:0000256" key="1">
    <source>
        <dbReference type="SAM" id="MobiDB-lite"/>
    </source>
</evidence>
<comment type="caution">
    <text evidence="2">The sequence shown here is derived from an EMBL/GenBank/DDBJ whole genome shotgun (WGS) entry which is preliminary data.</text>
</comment>
<accession>A0A135SVV9</accession>
<sequence length="154" mass="16235">MTGSVNGTSVPTETSPLLRNSGSEAANGNGNGTVDTGDQQNGTTAAAADTDTDENRDGNPEMAKKMHFLLPAVGIGVGSTPARALPRRKAFGSGSDLSLRCRPAAHRGDVRQDRERAACVELYELARNIVSNTPSLALRETHLIRLHVRSTTSP</sequence>
<feature type="compositionally biased region" description="Polar residues" evidence="1">
    <location>
        <begin position="33"/>
        <end position="42"/>
    </location>
</feature>
<name>A0A135SVV9_9PEZI</name>
<proteinExistence type="predicted"/>
<feature type="compositionally biased region" description="Basic and acidic residues" evidence="1">
    <location>
        <begin position="53"/>
        <end position="64"/>
    </location>
</feature>
<feature type="region of interest" description="Disordered" evidence="1">
    <location>
        <begin position="1"/>
        <end position="64"/>
    </location>
</feature>
<evidence type="ECO:0000313" key="3">
    <source>
        <dbReference type="Proteomes" id="UP000070054"/>
    </source>
</evidence>
<dbReference type="AlphaFoldDB" id="A0A135SVV9"/>